<dbReference type="AlphaFoldDB" id="A0A927E2U9"/>
<proteinExistence type="predicted"/>
<evidence type="ECO:0000313" key="1">
    <source>
        <dbReference type="EMBL" id="MBD3722404.1"/>
    </source>
</evidence>
<dbReference type="Proteomes" id="UP000598328">
    <property type="component" value="Unassembled WGS sequence"/>
</dbReference>
<gene>
    <name evidence="1" type="ORF">IE978_11945</name>
</gene>
<evidence type="ECO:0000313" key="2">
    <source>
        <dbReference type="Proteomes" id="UP000598328"/>
    </source>
</evidence>
<accession>A0A927E2U9</accession>
<comment type="caution">
    <text evidence="1">The sequence shown here is derived from an EMBL/GenBank/DDBJ whole genome shotgun (WGS) entry which is preliminary data.</text>
</comment>
<sequence>MAESDMIAVVPEQVARHITSAIPAAAGRCLFPSPKSPSVRSGISGCTAIPDISGYAR</sequence>
<name>A0A927E2U9_KLEPN</name>
<organism evidence="1 2">
    <name type="scientific">Klebsiella pneumoniae</name>
    <dbReference type="NCBI Taxonomy" id="573"/>
    <lineage>
        <taxon>Bacteria</taxon>
        <taxon>Pseudomonadati</taxon>
        <taxon>Pseudomonadota</taxon>
        <taxon>Gammaproteobacteria</taxon>
        <taxon>Enterobacterales</taxon>
        <taxon>Enterobacteriaceae</taxon>
        <taxon>Klebsiella/Raoultella group</taxon>
        <taxon>Klebsiella</taxon>
        <taxon>Klebsiella pneumoniae complex</taxon>
    </lineage>
</organism>
<reference evidence="1" key="1">
    <citation type="submission" date="2020-07" db="EMBL/GenBank/DDBJ databases">
        <title>Clinical and genomic characterization of carbapenemase-producing Enterobacterales causing secondary infections during the COVID-19 crisis at a New York City hospital.</title>
        <authorList>
            <person name="Gomez-Simmonds A."/>
            <person name="Annavajhala M.K."/>
            <person name="Uhlemann A.-C."/>
        </authorList>
    </citation>
    <scope>NUCLEOTIDE SEQUENCE</scope>
    <source>
        <strain evidence="1">KP1826</strain>
    </source>
</reference>
<protein>
    <submittedName>
        <fullName evidence="1">Uncharacterized protein</fullName>
    </submittedName>
</protein>
<dbReference type="EMBL" id="JACXSV010000009">
    <property type="protein sequence ID" value="MBD3722404.1"/>
    <property type="molecule type" value="Genomic_DNA"/>
</dbReference>